<evidence type="ECO:0000313" key="4">
    <source>
        <dbReference type="Proteomes" id="UP000503308"/>
    </source>
</evidence>
<dbReference type="EMBL" id="CP048788">
    <property type="protein sequence ID" value="QJF50127.1"/>
    <property type="molecule type" value="Genomic_DNA"/>
</dbReference>
<evidence type="ECO:0000256" key="2">
    <source>
        <dbReference type="SAM" id="SignalP"/>
    </source>
</evidence>
<name>A0A858SQ60_9RHOB</name>
<dbReference type="Pfam" id="PF13531">
    <property type="entry name" value="SBP_bac_11"/>
    <property type="match status" value="1"/>
</dbReference>
<protein>
    <submittedName>
        <fullName evidence="3">ABC transporter substrate-binding protein</fullName>
    </submittedName>
</protein>
<gene>
    <name evidence="3" type="ORF">G3256_02560</name>
</gene>
<dbReference type="RefSeq" id="WP_169639351.1">
    <property type="nucleotide sequence ID" value="NZ_CP048788.1"/>
</dbReference>
<keyword evidence="1 2" id="KW-0732">Signal</keyword>
<evidence type="ECO:0000313" key="3">
    <source>
        <dbReference type="EMBL" id="QJF50127.1"/>
    </source>
</evidence>
<dbReference type="AlphaFoldDB" id="A0A858SQ60"/>
<reference evidence="3 4" key="1">
    <citation type="submission" date="2020-02" db="EMBL/GenBank/DDBJ databases">
        <title>Genome sequence of Roseobacter ponti.</title>
        <authorList>
            <person name="Hollensteiner J."/>
            <person name="Schneider D."/>
            <person name="Poehlein A."/>
            <person name="Daniel R."/>
        </authorList>
    </citation>
    <scope>NUCLEOTIDE SEQUENCE [LARGE SCALE GENOMIC DNA]</scope>
    <source>
        <strain evidence="3 4">DSM 106830</strain>
    </source>
</reference>
<dbReference type="GO" id="GO:0030288">
    <property type="term" value="C:outer membrane-bounded periplasmic space"/>
    <property type="evidence" value="ECO:0007669"/>
    <property type="project" value="TreeGrafter"/>
</dbReference>
<dbReference type="PANTHER" id="PTHR30006:SF25">
    <property type="entry name" value="PHOSPHOGLYCERATE TRANSPORT REGULATORY PROTEIN PGTC"/>
    <property type="match status" value="1"/>
</dbReference>
<dbReference type="KEGG" id="rpon:G3256_02560"/>
<dbReference type="Proteomes" id="UP000503308">
    <property type="component" value="Chromosome"/>
</dbReference>
<keyword evidence="4" id="KW-1185">Reference proteome</keyword>
<dbReference type="SUPFAM" id="SSF53850">
    <property type="entry name" value="Periplasmic binding protein-like II"/>
    <property type="match status" value="1"/>
</dbReference>
<organism evidence="3 4">
    <name type="scientific">Roseobacter ponti</name>
    <dbReference type="NCBI Taxonomy" id="1891787"/>
    <lineage>
        <taxon>Bacteria</taxon>
        <taxon>Pseudomonadati</taxon>
        <taxon>Pseudomonadota</taxon>
        <taxon>Alphaproteobacteria</taxon>
        <taxon>Rhodobacterales</taxon>
        <taxon>Roseobacteraceae</taxon>
        <taxon>Roseobacter</taxon>
    </lineage>
</organism>
<dbReference type="Gene3D" id="3.40.190.10">
    <property type="entry name" value="Periplasmic binding protein-like II"/>
    <property type="match status" value="2"/>
</dbReference>
<proteinExistence type="predicted"/>
<dbReference type="PANTHER" id="PTHR30006">
    <property type="entry name" value="THIAMINE-BINDING PERIPLASMIC PROTEIN-RELATED"/>
    <property type="match status" value="1"/>
</dbReference>
<feature type="chain" id="PRO_5032479084" evidence="2">
    <location>
        <begin position="20"/>
        <end position="341"/>
    </location>
</feature>
<accession>A0A858SQ60</accession>
<evidence type="ECO:0000256" key="1">
    <source>
        <dbReference type="ARBA" id="ARBA00022729"/>
    </source>
</evidence>
<sequence>MRHACLALLLIVRMTAAGAFEIEESHRYPGGDKDLRILSTADSEVFDPIIRAFQSENPGLSITYDVASSAQVMTALYREGAAYDLAISSAMDLQTKLANDGLARAYRSEATARLPGWARWRDRVFAFTQEPAVLVINEAALAGLELPRNREGLIALLRGNPELFDGRIGTYDVRISGLGYLFATQDSRNTESFWQLTEIMGRLNTRLYCCSGDMIAAVARGELALAYNVLGSYARARLSDTPGIRIIEMEDFVSVMLRTALIPQAAVATEEAGRMIDFLAGMRSRPELAAQSGLPPVDLDESDADAAVVRPIRLGPGLLVFLDRMRRDTFLRSWVSSVEQD</sequence>
<feature type="signal peptide" evidence="2">
    <location>
        <begin position="1"/>
        <end position="19"/>
    </location>
</feature>